<dbReference type="EMBL" id="JAAKYA010000076">
    <property type="protein sequence ID" value="NGO39899.1"/>
    <property type="molecule type" value="Genomic_DNA"/>
</dbReference>
<gene>
    <name evidence="2" type="ORF">G4L39_10915</name>
</gene>
<dbReference type="RefSeq" id="WP_165108192.1">
    <property type="nucleotide sequence ID" value="NZ_JAAKYA010000076.1"/>
</dbReference>
<keyword evidence="1" id="KW-1133">Transmembrane helix</keyword>
<keyword evidence="1" id="KW-0812">Transmembrane</keyword>
<proteinExistence type="predicted"/>
<feature type="transmembrane region" description="Helical" evidence="1">
    <location>
        <begin position="50"/>
        <end position="70"/>
    </location>
</feature>
<keyword evidence="3" id="KW-1185">Reference proteome</keyword>
<keyword evidence="1" id="KW-0472">Membrane</keyword>
<name>A0A6M1RQS1_9BACT</name>
<accession>A0A6M1RQS1</accession>
<evidence type="ECO:0000313" key="2">
    <source>
        <dbReference type="EMBL" id="NGO39899.1"/>
    </source>
</evidence>
<evidence type="ECO:0000256" key="1">
    <source>
        <dbReference type="SAM" id="Phobius"/>
    </source>
</evidence>
<feature type="transmembrane region" description="Helical" evidence="1">
    <location>
        <begin position="147"/>
        <end position="170"/>
    </location>
</feature>
<reference evidence="2 3" key="1">
    <citation type="submission" date="2020-02" db="EMBL/GenBank/DDBJ databases">
        <title>Draft genome sequence of Limisphaera ngatamarikiensis NGM72.4T, a thermophilic Verrucomicrobia grouped in subdivision 3.</title>
        <authorList>
            <person name="Carere C.R."/>
            <person name="Steen J."/>
            <person name="Hugenholtz P."/>
            <person name="Stott M.B."/>
        </authorList>
    </citation>
    <scope>NUCLEOTIDE SEQUENCE [LARGE SCALE GENOMIC DNA]</scope>
    <source>
        <strain evidence="2 3">NGM72.4</strain>
    </source>
</reference>
<feature type="transmembrane region" description="Helical" evidence="1">
    <location>
        <begin position="104"/>
        <end position="126"/>
    </location>
</feature>
<dbReference type="Proteomes" id="UP000477311">
    <property type="component" value="Unassembled WGS sequence"/>
</dbReference>
<dbReference type="AlphaFoldDB" id="A0A6M1RQS1"/>
<evidence type="ECO:0000313" key="3">
    <source>
        <dbReference type="Proteomes" id="UP000477311"/>
    </source>
</evidence>
<organism evidence="2 3">
    <name type="scientific">Limisphaera ngatamarikiensis</name>
    <dbReference type="NCBI Taxonomy" id="1324935"/>
    <lineage>
        <taxon>Bacteria</taxon>
        <taxon>Pseudomonadati</taxon>
        <taxon>Verrucomicrobiota</taxon>
        <taxon>Verrucomicrobiia</taxon>
        <taxon>Limisphaerales</taxon>
        <taxon>Limisphaeraceae</taxon>
        <taxon>Limisphaera</taxon>
    </lineage>
</organism>
<feature type="transmembrane region" description="Helical" evidence="1">
    <location>
        <begin position="190"/>
        <end position="217"/>
    </location>
</feature>
<comment type="caution">
    <text evidence="2">The sequence shown here is derived from an EMBL/GenBank/DDBJ whole genome shotgun (WGS) entry which is preliminary data.</text>
</comment>
<protein>
    <submittedName>
        <fullName evidence="2">Uncharacterized protein</fullName>
    </submittedName>
</protein>
<sequence length="299" mass="33217">MAWVDNLLNLAGLLLALAAWAGHNDRGRRLPAATLAGTLRPAATATDRVGWLWVGVLGVCLVRGLLGWLVGGGSDWTPRLNLGVLSVSFPVLPGWRGLGLMELYAVLSLGVWVTVFWAWMVLLSCAGQRVCEGNPVYVLVRRFAGPVARWPCGVRLVFPVVWVGGVWLVLEPVLAGLGLLPRPAAWPWRGYQALVLGLGCWRLWVPLVTGLLVLYWVNLYVYFGRHSIWDFLARVGRRWMGWLGWLPLRVARMDLAPVFWAAVVWGAGYVADHGLDLPMGQRRIPSWVEVYEGLGRWGR</sequence>